<dbReference type="RefSeq" id="WP_034434848.1">
    <property type="nucleotide sequence ID" value="NZ_CBTK010000255.1"/>
</dbReference>
<evidence type="ECO:0000256" key="3">
    <source>
        <dbReference type="PIRNR" id="PIRNR036492"/>
    </source>
</evidence>
<dbReference type="PIRSF" id="PIRSF036492">
    <property type="entry name" value="ALDH"/>
    <property type="match status" value="1"/>
</dbReference>
<dbReference type="OrthoDB" id="9812625at2"/>
<dbReference type="AlphaFoldDB" id="A0A7U7GDR3"/>
<dbReference type="FunFam" id="3.40.309.10:FF:000009">
    <property type="entry name" value="Aldehyde dehydrogenase A"/>
    <property type="match status" value="1"/>
</dbReference>
<dbReference type="InterPro" id="IPR016162">
    <property type="entry name" value="Ald_DH_N"/>
</dbReference>
<dbReference type="PANTHER" id="PTHR11699">
    <property type="entry name" value="ALDEHYDE DEHYDROGENASE-RELATED"/>
    <property type="match status" value="1"/>
</dbReference>
<keyword evidence="2 3" id="KW-0560">Oxidoreductase</keyword>
<feature type="active site" evidence="4">
    <location>
        <position position="279"/>
    </location>
</feature>
<reference evidence="8 9" key="1">
    <citation type="journal article" date="2014" name="ISME J.">
        <title>Candidatus Competibacter-lineage genomes retrieved from metagenomes reveal functional metabolic diversity.</title>
        <authorList>
            <person name="McIlroy S.J."/>
            <person name="Albertsen M."/>
            <person name="Andresen E.K."/>
            <person name="Saunders A.M."/>
            <person name="Kristiansen R."/>
            <person name="Stokholm-Bjerregaard M."/>
            <person name="Nielsen K.L."/>
            <person name="Nielsen P.H."/>
        </authorList>
    </citation>
    <scope>NUCLEOTIDE SEQUENCE [LARGE SCALE GENOMIC DNA]</scope>
    <source>
        <strain evidence="8 9">Run_B_J11</strain>
    </source>
</reference>
<dbReference type="InterPro" id="IPR016161">
    <property type="entry name" value="Ald_DH/histidinol_DH"/>
</dbReference>
<dbReference type="InterPro" id="IPR016160">
    <property type="entry name" value="Ald_DH_CS_CYS"/>
</dbReference>
<evidence type="ECO:0000313" key="8">
    <source>
        <dbReference type="EMBL" id="CDH46273.1"/>
    </source>
</evidence>
<dbReference type="GO" id="GO:0016620">
    <property type="term" value="F:oxidoreductase activity, acting on the aldehyde or oxo group of donors, NAD or NADP as acceptor"/>
    <property type="evidence" value="ECO:0007669"/>
    <property type="project" value="InterPro"/>
</dbReference>
<dbReference type="GO" id="GO:0006081">
    <property type="term" value="P:aldehyde metabolic process"/>
    <property type="evidence" value="ECO:0007669"/>
    <property type="project" value="InterPro"/>
</dbReference>
<evidence type="ECO:0000256" key="1">
    <source>
        <dbReference type="ARBA" id="ARBA00009986"/>
    </source>
</evidence>
<dbReference type="InterPro" id="IPR029510">
    <property type="entry name" value="Ald_DH_CS_GLU"/>
</dbReference>
<dbReference type="PROSITE" id="PS00070">
    <property type="entry name" value="ALDEHYDE_DEHYDR_CYS"/>
    <property type="match status" value="1"/>
</dbReference>
<dbReference type="InterPro" id="IPR016163">
    <property type="entry name" value="Ald_DH_C"/>
</dbReference>
<dbReference type="Gene3D" id="3.40.309.10">
    <property type="entry name" value="Aldehyde Dehydrogenase, Chain A, domain 2"/>
    <property type="match status" value="1"/>
</dbReference>
<dbReference type="CDD" id="cd07099">
    <property type="entry name" value="ALDH_DDALDH"/>
    <property type="match status" value="1"/>
</dbReference>
<dbReference type="Proteomes" id="UP000019184">
    <property type="component" value="Unassembled WGS sequence"/>
</dbReference>
<evidence type="ECO:0000256" key="2">
    <source>
        <dbReference type="ARBA" id="ARBA00023002"/>
    </source>
</evidence>
<gene>
    <name evidence="8" type="ORF">BN874_400065</name>
</gene>
<dbReference type="InterPro" id="IPR015590">
    <property type="entry name" value="Aldehyde_DH_dom"/>
</dbReference>
<evidence type="ECO:0000256" key="6">
    <source>
        <dbReference type="RuleBase" id="RU003345"/>
    </source>
</evidence>
<name>A0A7U7GDR3_9GAMM</name>
<feature type="active site" evidence="4 5">
    <location>
        <position position="245"/>
    </location>
</feature>
<dbReference type="Gene3D" id="3.40.605.10">
    <property type="entry name" value="Aldehyde Dehydrogenase, Chain A, domain 1"/>
    <property type="match status" value="1"/>
</dbReference>
<dbReference type="PROSITE" id="PS00687">
    <property type="entry name" value="ALDEHYDE_DEHYDR_GLU"/>
    <property type="match status" value="1"/>
</dbReference>
<comment type="caution">
    <text evidence="8">The sequence shown here is derived from an EMBL/GenBank/DDBJ whole genome shotgun (WGS) entry which is preliminary data.</text>
</comment>
<dbReference type="InterPro" id="IPR012394">
    <property type="entry name" value="Aldehyde_DH_NAD(P)"/>
</dbReference>
<dbReference type="EMBL" id="CBTK010000255">
    <property type="protein sequence ID" value="CDH46273.1"/>
    <property type="molecule type" value="Genomic_DNA"/>
</dbReference>
<feature type="domain" description="Aldehyde dehydrogenase" evidence="7">
    <location>
        <begin position="12"/>
        <end position="472"/>
    </location>
</feature>
<dbReference type="Pfam" id="PF00171">
    <property type="entry name" value="Aldedh"/>
    <property type="match status" value="1"/>
</dbReference>
<protein>
    <recommendedName>
        <fullName evidence="3">Aldehyde dehydrogenase</fullName>
    </recommendedName>
</protein>
<accession>A0A7U7GDR3</accession>
<evidence type="ECO:0000259" key="7">
    <source>
        <dbReference type="Pfam" id="PF00171"/>
    </source>
</evidence>
<proteinExistence type="inferred from homology"/>
<evidence type="ECO:0000256" key="4">
    <source>
        <dbReference type="PIRSR" id="PIRSR036492-1"/>
    </source>
</evidence>
<evidence type="ECO:0000313" key="9">
    <source>
        <dbReference type="Proteomes" id="UP000019184"/>
    </source>
</evidence>
<evidence type="ECO:0000256" key="5">
    <source>
        <dbReference type="PROSITE-ProRule" id="PRU10007"/>
    </source>
</evidence>
<dbReference type="SUPFAM" id="SSF53720">
    <property type="entry name" value="ALDH-like"/>
    <property type="match status" value="1"/>
</dbReference>
<organism evidence="8 9">
    <name type="scientific">Candidatus Contendobacter odensis Run_B_J11</name>
    <dbReference type="NCBI Taxonomy" id="1400861"/>
    <lineage>
        <taxon>Bacteria</taxon>
        <taxon>Pseudomonadati</taxon>
        <taxon>Pseudomonadota</taxon>
        <taxon>Gammaproteobacteria</taxon>
        <taxon>Candidatus Competibacteraceae</taxon>
        <taxon>Candidatus Contendibacter</taxon>
    </lineage>
</organism>
<sequence length="529" mass="58367">MSTPLTVDLRQTVCTNPATGAIIGYSQINTPEEARDALRRARAAQPAWSALPLTERQRYIARIRDYLVDHADAVSDTISKDVGKTRVEALATEVLTSALATDYYCKNAKRFLKPRKLRNGSLLFLNKRSRIYRKPFGVIGIIAPWNYPLGIPMHEIIPALLAGNTVIFKTAPETQMVGRTIEAMIQAAGLPDDVFTHLNLPGALIGQILLEPEHHVDKLFFTGSVPVGKILMAQAAESLVPVSLELGGNDAMLVCPDANLERAVNGAMWAGLQNSGQSCGGVERIYVHREIYQPFMQRLKQRVETLRQGPDTQHNVDIGAMCTERQIKTIQRQVDNALARGATVLAQVPIDPTHAQANFYPVTILINVDHTMELMREETFGPVLGVMQVTDMEQAIQLANDSSLGLTGSVWSGNTRTAVELGRRIHAGVITINDHLLTHGMAETPWGGFKQSGIGRSHGELGFDEMTQPQVVTTELLPFAKRNLFWHPYDAKLYAGLKGALHLLHGRTLGERWRGLLDFAALIPRMFKS</sequence>
<keyword evidence="9" id="KW-1185">Reference proteome</keyword>
<comment type="similarity">
    <text evidence="1 3 6">Belongs to the aldehyde dehydrogenase family.</text>
</comment>